<keyword evidence="2 5" id="KW-0812">Transmembrane</keyword>
<accession>A0ABS2K393</accession>
<proteinExistence type="predicted"/>
<dbReference type="InterPro" id="IPR012451">
    <property type="entry name" value="DUF1656"/>
</dbReference>
<evidence type="ECO:0000313" key="7">
    <source>
        <dbReference type="Proteomes" id="UP001430149"/>
    </source>
</evidence>
<evidence type="ECO:0000256" key="4">
    <source>
        <dbReference type="ARBA" id="ARBA00023136"/>
    </source>
</evidence>
<dbReference type="Pfam" id="PF07869">
    <property type="entry name" value="DUF1656"/>
    <property type="match status" value="1"/>
</dbReference>
<evidence type="ECO:0000313" key="6">
    <source>
        <dbReference type="EMBL" id="MBM7125140.1"/>
    </source>
</evidence>
<feature type="transmembrane region" description="Helical" evidence="5">
    <location>
        <begin position="41"/>
        <end position="64"/>
    </location>
</feature>
<evidence type="ECO:0000256" key="2">
    <source>
        <dbReference type="ARBA" id="ARBA00022692"/>
    </source>
</evidence>
<keyword evidence="4 5" id="KW-0472">Membrane</keyword>
<dbReference type="EMBL" id="JADIKE010000031">
    <property type="protein sequence ID" value="MBM7125140.1"/>
    <property type="molecule type" value="Genomic_DNA"/>
</dbReference>
<protein>
    <submittedName>
        <fullName evidence="6">DUF1656 domain-containing protein</fullName>
    </submittedName>
</protein>
<reference evidence="6" key="1">
    <citation type="submission" date="2020-10" db="EMBL/GenBank/DDBJ databases">
        <title>Phylogeny of dyella-like bacteria.</title>
        <authorList>
            <person name="Fu J."/>
        </authorList>
    </citation>
    <scope>NUCLEOTIDE SEQUENCE</scope>
    <source>
        <strain evidence="6">DHOC52</strain>
    </source>
</reference>
<keyword evidence="1" id="KW-1003">Cell membrane</keyword>
<comment type="caution">
    <text evidence="6">The sequence shown here is derived from an EMBL/GenBank/DDBJ whole genome shotgun (WGS) entry which is preliminary data.</text>
</comment>
<evidence type="ECO:0000256" key="3">
    <source>
        <dbReference type="ARBA" id="ARBA00022989"/>
    </source>
</evidence>
<gene>
    <name evidence="6" type="ORF">ISP19_07060</name>
</gene>
<evidence type="ECO:0000256" key="1">
    <source>
        <dbReference type="ARBA" id="ARBA00022475"/>
    </source>
</evidence>
<feature type="transmembrane region" description="Helical" evidence="5">
    <location>
        <begin position="7"/>
        <end position="29"/>
    </location>
</feature>
<keyword evidence="7" id="KW-1185">Reference proteome</keyword>
<dbReference type="Proteomes" id="UP001430149">
    <property type="component" value="Unassembled WGS sequence"/>
</dbReference>
<evidence type="ECO:0000256" key="5">
    <source>
        <dbReference type="SAM" id="Phobius"/>
    </source>
</evidence>
<organism evidence="6 7">
    <name type="scientific">Dyella flava</name>
    <dbReference type="NCBI Taxonomy" id="1920170"/>
    <lineage>
        <taxon>Bacteria</taxon>
        <taxon>Pseudomonadati</taxon>
        <taxon>Pseudomonadota</taxon>
        <taxon>Gammaproteobacteria</taxon>
        <taxon>Lysobacterales</taxon>
        <taxon>Rhodanobacteraceae</taxon>
        <taxon>Dyella</taxon>
    </lineage>
</organism>
<keyword evidence="3 5" id="KW-1133">Transmembrane helix</keyword>
<name>A0ABS2K393_9GAMM</name>
<dbReference type="RefSeq" id="WP_204680661.1">
    <property type="nucleotide sequence ID" value="NZ_BSNR01000018.1"/>
</dbReference>
<sequence length="65" mass="7475">MPREIAVGGILFPGLLVWFVLSLALLLVFDWLVGRFGLYRFVWHPALFRLAFFVCIFGSLALLLY</sequence>